<evidence type="ECO:0000256" key="3">
    <source>
        <dbReference type="ARBA" id="ARBA00023088"/>
    </source>
</evidence>
<dbReference type="PROSITE" id="PS50847">
    <property type="entry name" value="GRAM_POS_ANCHORING"/>
    <property type="match status" value="1"/>
</dbReference>
<proteinExistence type="predicted"/>
<feature type="domain" description="Gram-positive cocci surface proteins LPxTG" evidence="6">
    <location>
        <begin position="266"/>
        <end position="295"/>
    </location>
</feature>
<sequence>MSSPRKIIISLAVAIIVLIATFSVVYFIKDRQLFAKKASVPTGTATVSLTPATATLNIDQPLTVTVNVNPAGVLISGIAIRLKYNFSGDTPQVMASNIQIAPGISASDQWSCPVKSVIPSAGQVSVDMACINTSTEGFTASLPITFATFSLTASQVPPGNSLTVSFDPLKSIITRKSDGEDILLTPSSTGIYSVNAASPTSTPAPTSPPDEDEPNSCGGTCGSNANCQPGLFCFTGVCRSPVCPDNSDCNCVGAVATPTPTPAGQLPQTGAAETTLAIGLAALLFFVTGTILYVR</sequence>
<evidence type="ECO:0000313" key="7">
    <source>
        <dbReference type="EMBL" id="KKU56010.1"/>
    </source>
</evidence>
<name>A0A0G1UE79_9BACT</name>
<dbReference type="InterPro" id="IPR019931">
    <property type="entry name" value="LPXTG_anchor"/>
</dbReference>
<comment type="caution">
    <text evidence="7">The sequence shown here is derived from an EMBL/GenBank/DDBJ whole genome shotgun (WGS) entry which is preliminary data.</text>
</comment>
<reference evidence="7 8" key="1">
    <citation type="journal article" date="2015" name="Nature">
        <title>rRNA introns, odd ribosomes, and small enigmatic genomes across a large radiation of phyla.</title>
        <authorList>
            <person name="Brown C.T."/>
            <person name="Hug L.A."/>
            <person name="Thomas B.C."/>
            <person name="Sharon I."/>
            <person name="Castelle C.J."/>
            <person name="Singh A."/>
            <person name="Wilkins M.J."/>
            <person name="Williams K.H."/>
            <person name="Banfield J.F."/>
        </authorList>
    </citation>
    <scope>NUCLEOTIDE SEQUENCE [LARGE SCALE GENOMIC DNA]</scope>
</reference>
<keyword evidence="3" id="KW-0572">Peptidoglycan-anchor</keyword>
<keyword evidence="1" id="KW-0134">Cell wall</keyword>
<dbReference type="Proteomes" id="UP000034607">
    <property type="component" value="Unassembled WGS sequence"/>
</dbReference>
<evidence type="ECO:0000313" key="8">
    <source>
        <dbReference type="Proteomes" id="UP000034607"/>
    </source>
</evidence>
<accession>A0A0G1UE79</accession>
<gene>
    <name evidence="7" type="ORF">UX78_C0013G0006</name>
</gene>
<dbReference type="AlphaFoldDB" id="A0A0G1UE79"/>
<keyword evidence="2" id="KW-0964">Secreted</keyword>
<dbReference type="EMBL" id="LCNM01000013">
    <property type="protein sequence ID" value="KKU56010.1"/>
    <property type="molecule type" value="Genomic_DNA"/>
</dbReference>
<evidence type="ECO:0000259" key="6">
    <source>
        <dbReference type="PROSITE" id="PS50847"/>
    </source>
</evidence>
<evidence type="ECO:0000256" key="2">
    <source>
        <dbReference type="ARBA" id="ARBA00022525"/>
    </source>
</evidence>
<organism evidence="7 8">
    <name type="scientific">Candidatus Amesbacteria bacterium GW2011_GWA2_47_11</name>
    <dbReference type="NCBI Taxonomy" id="1618357"/>
    <lineage>
        <taxon>Bacteria</taxon>
        <taxon>Candidatus Amesiibacteriota</taxon>
    </lineage>
</organism>
<keyword evidence="5" id="KW-0472">Membrane</keyword>
<keyword evidence="5" id="KW-1133">Transmembrane helix</keyword>
<feature type="transmembrane region" description="Helical" evidence="5">
    <location>
        <begin position="7"/>
        <end position="28"/>
    </location>
</feature>
<keyword evidence="5" id="KW-0812">Transmembrane</keyword>
<protein>
    <recommendedName>
        <fullName evidence="6">Gram-positive cocci surface proteins LPxTG domain-containing protein</fullName>
    </recommendedName>
</protein>
<feature type="region of interest" description="Disordered" evidence="4">
    <location>
        <begin position="194"/>
        <end position="216"/>
    </location>
</feature>
<evidence type="ECO:0000256" key="1">
    <source>
        <dbReference type="ARBA" id="ARBA00022512"/>
    </source>
</evidence>
<evidence type="ECO:0000256" key="5">
    <source>
        <dbReference type="SAM" id="Phobius"/>
    </source>
</evidence>
<evidence type="ECO:0000256" key="4">
    <source>
        <dbReference type="SAM" id="MobiDB-lite"/>
    </source>
</evidence>
<feature type="transmembrane region" description="Helical" evidence="5">
    <location>
        <begin position="276"/>
        <end position="294"/>
    </location>
</feature>